<dbReference type="InterPro" id="IPR003593">
    <property type="entry name" value="AAA+_ATPase"/>
</dbReference>
<dbReference type="CDD" id="cd03230">
    <property type="entry name" value="ABC_DR_subfamily_A"/>
    <property type="match status" value="1"/>
</dbReference>
<dbReference type="EMBL" id="JANLCJ010000001">
    <property type="protein sequence ID" value="MCS5732330.1"/>
    <property type="molecule type" value="Genomic_DNA"/>
</dbReference>
<evidence type="ECO:0000259" key="8">
    <source>
        <dbReference type="PROSITE" id="PS50893"/>
    </source>
</evidence>
<feature type="compositionally biased region" description="Pro residues" evidence="7">
    <location>
        <begin position="364"/>
        <end position="374"/>
    </location>
</feature>
<evidence type="ECO:0000256" key="6">
    <source>
        <dbReference type="ARBA" id="ARBA00023251"/>
    </source>
</evidence>
<dbReference type="PROSITE" id="PS50893">
    <property type="entry name" value="ABC_TRANSPORTER_2"/>
    <property type="match status" value="1"/>
</dbReference>
<dbReference type="InterPro" id="IPR003439">
    <property type="entry name" value="ABC_transporter-like_ATP-bd"/>
</dbReference>
<dbReference type="SUPFAM" id="SSF52540">
    <property type="entry name" value="P-loop containing nucleoside triphosphate hydrolases"/>
    <property type="match status" value="1"/>
</dbReference>
<dbReference type="Gene3D" id="3.40.50.300">
    <property type="entry name" value="P-loop containing nucleotide triphosphate hydrolases"/>
    <property type="match status" value="1"/>
</dbReference>
<dbReference type="Pfam" id="PF00005">
    <property type="entry name" value="ABC_tran"/>
    <property type="match status" value="1"/>
</dbReference>
<evidence type="ECO:0000256" key="1">
    <source>
        <dbReference type="ARBA" id="ARBA00004202"/>
    </source>
</evidence>
<reference evidence="9" key="1">
    <citation type="submission" date="2022-08" db="EMBL/GenBank/DDBJ databases">
        <authorList>
            <person name="Deng Y."/>
            <person name="Han X.-F."/>
            <person name="Zhang Y.-Q."/>
        </authorList>
    </citation>
    <scope>NUCLEOTIDE SEQUENCE</scope>
    <source>
        <strain evidence="9">CPCC 203386</strain>
    </source>
</reference>
<dbReference type="InterPro" id="IPR017871">
    <property type="entry name" value="ABC_transporter-like_CS"/>
</dbReference>
<protein>
    <submittedName>
        <fullName evidence="9">ATP-binding cassette domain-containing protein</fullName>
    </submittedName>
</protein>
<feature type="domain" description="ABC transporter" evidence="8">
    <location>
        <begin position="5"/>
        <end position="235"/>
    </location>
</feature>
<organism evidence="9 10">
    <name type="scientific">Herbiconiux daphne</name>
    <dbReference type="NCBI Taxonomy" id="2970914"/>
    <lineage>
        <taxon>Bacteria</taxon>
        <taxon>Bacillati</taxon>
        <taxon>Actinomycetota</taxon>
        <taxon>Actinomycetes</taxon>
        <taxon>Micrococcales</taxon>
        <taxon>Microbacteriaceae</taxon>
        <taxon>Herbiconiux</taxon>
    </lineage>
</organism>
<dbReference type="Proteomes" id="UP001165586">
    <property type="component" value="Unassembled WGS sequence"/>
</dbReference>
<dbReference type="InterPro" id="IPR050763">
    <property type="entry name" value="ABC_transporter_ATP-binding"/>
</dbReference>
<keyword evidence="5 9" id="KW-0067">ATP-binding</keyword>
<dbReference type="PANTHER" id="PTHR42711:SF5">
    <property type="entry name" value="ABC TRANSPORTER ATP-BINDING PROTEIN NATA"/>
    <property type="match status" value="1"/>
</dbReference>
<accession>A0ABT2GWI5</accession>
<dbReference type="GO" id="GO:0005524">
    <property type="term" value="F:ATP binding"/>
    <property type="evidence" value="ECO:0007669"/>
    <property type="project" value="UniProtKB-KW"/>
</dbReference>
<gene>
    <name evidence="9" type="ORF">N1032_01040</name>
</gene>
<dbReference type="InterPro" id="IPR027417">
    <property type="entry name" value="P-loop_NTPase"/>
</dbReference>
<evidence type="ECO:0000256" key="2">
    <source>
        <dbReference type="ARBA" id="ARBA00005417"/>
    </source>
</evidence>
<proteinExistence type="inferred from homology"/>
<comment type="similarity">
    <text evidence="2">Belongs to the ABC transporter superfamily.</text>
</comment>
<dbReference type="RefSeq" id="WP_259536914.1">
    <property type="nucleotide sequence ID" value="NZ_JANLCJ010000001.1"/>
</dbReference>
<sequence>MDTVVEVSGLEKRFGRVRALDGLDLSVRAGEVHGFLGPNGAGKSTTIRILLGLARASAGTARVFGRDPWSDAVALHRRLGYVPGDVNLWPNLSGGEAIDLISRLRGGTADKTAFRERKQRLIDVFQFDPTKKGRAYSKGNRQKVALIAAFATPADLLILDEPTSGLDPLMEAVFDTEVHRAAAEGTTVLLSSHILSEVEQLCDRVTIIRAGRTAETGTLADLRHLTRTEVSFAVDGVPDAAAPASPDAVAPDARPAAAPGAAPASLQAAAPAPREAAAHRHAGPQSDLRDLAAALPGAHDLAIDAGRAHFTVDSDALPPVLEALARLDVRGLTVAPPSLEELFLRHYGDHPARPDPADRQAPAPTIPPTTDPRP</sequence>
<feature type="compositionally biased region" description="Low complexity" evidence="7">
    <location>
        <begin position="241"/>
        <end position="275"/>
    </location>
</feature>
<comment type="caution">
    <text evidence="9">The sequence shown here is derived from an EMBL/GenBank/DDBJ whole genome shotgun (WGS) entry which is preliminary data.</text>
</comment>
<keyword evidence="4" id="KW-0547">Nucleotide-binding</keyword>
<keyword evidence="3" id="KW-0813">Transport</keyword>
<evidence type="ECO:0000313" key="9">
    <source>
        <dbReference type="EMBL" id="MCS5732330.1"/>
    </source>
</evidence>
<comment type="subcellular location">
    <subcellularLocation>
        <location evidence="1">Cell membrane</location>
        <topology evidence="1">Peripheral membrane protein</topology>
    </subcellularLocation>
</comment>
<keyword evidence="6" id="KW-0046">Antibiotic resistance</keyword>
<name>A0ABT2GWI5_9MICO</name>
<dbReference type="PANTHER" id="PTHR42711">
    <property type="entry name" value="ABC TRANSPORTER ATP-BINDING PROTEIN"/>
    <property type="match status" value="1"/>
</dbReference>
<evidence type="ECO:0000313" key="10">
    <source>
        <dbReference type="Proteomes" id="UP001165586"/>
    </source>
</evidence>
<evidence type="ECO:0000256" key="4">
    <source>
        <dbReference type="ARBA" id="ARBA00022741"/>
    </source>
</evidence>
<feature type="region of interest" description="Disordered" evidence="7">
    <location>
        <begin position="348"/>
        <end position="374"/>
    </location>
</feature>
<feature type="compositionally biased region" description="Basic and acidic residues" evidence="7">
    <location>
        <begin position="348"/>
        <end position="358"/>
    </location>
</feature>
<dbReference type="PROSITE" id="PS00211">
    <property type="entry name" value="ABC_TRANSPORTER_1"/>
    <property type="match status" value="1"/>
</dbReference>
<evidence type="ECO:0000256" key="3">
    <source>
        <dbReference type="ARBA" id="ARBA00022448"/>
    </source>
</evidence>
<feature type="region of interest" description="Disordered" evidence="7">
    <location>
        <begin position="241"/>
        <end position="285"/>
    </location>
</feature>
<keyword evidence="10" id="KW-1185">Reference proteome</keyword>
<evidence type="ECO:0000256" key="5">
    <source>
        <dbReference type="ARBA" id="ARBA00022840"/>
    </source>
</evidence>
<dbReference type="SMART" id="SM00382">
    <property type="entry name" value="AAA"/>
    <property type="match status" value="1"/>
</dbReference>
<evidence type="ECO:0000256" key="7">
    <source>
        <dbReference type="SAM" id="MobiDB-lite"/>
    </source>
</evidence>